<evidence type="ECO:0000313" key="1">
    <source>
        <dbReference type="EMBL" id="KAJ9122568.1"/>
    </source>
</evidence>
<dbReference type="EMBL" id="JASBWU010000004">
    <property type="protein sequence ID" value="KAJ9122568.1"/>
    <property type="molecule type" value="Genomic_DNA"/>
</dbReference>
<evidence type="ECO:0000313" key="2">
    <source>
        <dbReference type="Proteomes" id="UP001243375"/>
    </source>
</evidence>
<dbReference type="Proteomes" id="UP001243375">
    <property type="component" value="Unassembled WGS sequence"/>
</dbReference>
<reference evidence="1" key="1">
    <citation type="submission" date="2023-04" db="EMBL/GenBank/DDBJ databases">
        <title>Draft Genome sequencing of Naganishia species isolated from polar environments using Oxford Nanopore Technology.</title>
        <authorList>
            <person name="Leo P."/>
            <person name="Venkateswaran K."/>
        </authorList>
    </citation>
    <scope>NUCLEOTIDE SEQUENCE</scope>
    <source>
        <strain evidence="1">MNA-CCFEE 5425</strain>
    </source>
</reference>
<sequence length="204" mass="22795">MSGNIVTNYDASAQRSGFASIGRRLSPSERTLVNADSEGGPGKEHSHSGSDISTVDDHSSRETQEEGRLLELARHFTRQSTRSFQETGHFDPDDVLRPERGTIYDPFSENFSSREWIKSLLAITSRDPEKYPRRTAGIAFKNLSVHGFASDVEFQTTVGNVVFSKLGYIWDVVARRRRKIEILKHFDGIVEAGEMLVVLGPPGR</sequence>
<organism evidence="1 2">
    <name type="scientific">Naganishia vaughanmartiniae</name>
    <dbReference type="NCBI Taxonomy" id="1424756"/>
    <lineage>
        <taxon>Eukaryota</taxon>
        <taxon>Fungi</taxon>
        <taxon>Dikarya</taxon>
        <taxon>Basidiomycota</taxon>
        <taxon>Agaricomycotina</taxon>
        <taxon>Tremellomycetes</taxon>
        <taxon>Filobasidiales</taxon>
        <taxon>Filobasidiaceae</taxon>
        <taxon>Naganishia</taxon>
    </lineage>
</organism>
<accession>A0ACC2XG32</accession>
<protein>
    <submittedName>
        <fullName evidence="1">Uncharacterized protein</fullName>
    </submittedName>
</protein>
<keyword evidence="2" id="KW-1185">Reference proteome</keyword>
<name>A0ACC2XG32_9TREE</name>
<gene>
    <name evidence="1" type="ORF">QFC22_001997</name>
</gene>
<proteinExistence type="predicted"/>
<comment type="caution">
    <text evidence="1">The sequence shown here is derived from an EMBL/GenBank/DDBJ whole genome shotgun (WGS) entry which is preliminary data.</text>
</comment>